<protein>
    <submittedName>
        <fullName evidence="2">Type II toxin-antitoxin system RelE/ParE family toxin</fullName>
    </submittedName>
</protein>
<keyword evidence="1" id="KW-1277">Toxin-antitoxin system</keyword>
<evidence type="ECO:0000256" key="1">
    <source>
        <dbReference type="ARBA" id="ARBA00022649"/>
    </source>
</evidence>
<dbReference type="Proteomes" id="UP001183127">
    <property type="component" value="Chromosome"/>
</dbReference>
<dbReference type="Pfam" id="PF05016">
    <property type="entry name" value="ParE_toxin"/>
    <property type="match status" value="1"/>
</dbReference>
<accession>A0ABY9QWY1</accession>
<reference evidence="2 3" key="1">
    <citation type="submission" date="2023-08" db="EMBL/GenBank/DDBJ databases">
        <title>Complete Genome Sequence of Pseudomonas entomophila TVIN A01.</title>
        <authorList>
            <person name="Shelke T."/>
            <person name="Mahar N.S."/>
            <person name="Gupta I."/>
            <person name="Gupta V."/>
        </authorList>
    </citation>
    <scope>NUCLEOTIDE SEQUENCE [LARGE SCALE GENOMIC DNA]</scope>
    <source>
        <strain evidence="2 3">TVIN-A01</strain>
    </source>
</reference>
<dbReference type="InterPro" id="IPR035093">
    <property type="entry name" value="RelE/ParE_toxin_dom_sf"/>
</dbReference>
<dbReference type="RefSeq" id="WP_231845274.1">
    <property type="nucleotide sequence ID" value="NZ_CP132921.1"/>
</dbReference>
<dbReference type="InterPro" id="IPR007712">
    <property type="entry name" value="RelE/ParE_toxin"/>
</dbReference>
<evidence type="ECO:0000313" key="3">
    <source>
        <dbReference type="Proteomes" id="UP001183127"/>
    </source>
</evidence>
<proteinExistence type="predicted"/>
<keyword evidence="3" id="KW-1185">Reference proteome</keyword>
<dbReference type="Gene3D" id="3.30.2310.20">
    <property type="entry name" value="RelE-like"/>
    <property type="match status" value="1"/>
</dbReference>
<dbReference type="EMBL" id="CP132921">
    <property type="protein sequence ID" value="WMW08196.1"/>
    <property type="molecule type" value="Genomic_DNA"/>
</dbReference>
<gene>
    <name evidence="2" type="ORF">RAH46_12895</name>
</gene>
<dbReference type="GeneID" id="32806368"/>
<sequence>MKRPVVRISYHARTDIVDILRYTEVKFGAAARGRYQDLLQAAFRAIACEPGRVGSAARDELSPGLRSLHLFFCRLEVTSQRVVRPRHIVFYRAAAGEVIEIVRILHDVMEVSSHLEHLHQ</sequence>
<evidence type="ECO:0000313" key="2">
    <source>
        <dbReference type="EMBL" id="WMW08196.1"/>
    </source>
</evidence>
<name>A0ABY9QWY1_9PSED</name>
<organism evidence="2 3">
    <name type="scientific">Pseudomonas entomophila</name>
    <dbReference type="NCBI Taxonomy" id="312306"/>
    <lineage>
        <taxon>Bacteria</taxon>
        <taxon>Pseudomonadati</taxon>
        <taxon>Pseudomonadota</taxon>
        <taxon>Gammaproteobacteria</taxon>
        <taxon>Pseudomonadales</taxon>
        <taxon>Pseudomonadaceae</taxon>
        <taxon>Pseudomonas</taxon>
    </lineage>
</organism>